<organism evidence="1 2">
    <name type="scientific">Macroventuria anomochaeta</name>
    <dbReference type="NCBI Taxonomy" id="301207"/>
    <lineage>
        <taxon>Eukaryota</taxon>
        <taxon>Fungi</taxon>
        <taxon>Dikarya</taxon>
        <taxon>Ascomycota</taxon>
        <taxon>Pezizomycotina</taxon>
        <taxon>Dothideomycetes</taxon>
        <taxon>Pleosporomycetidae</taxon>
        <taxon>Pleosporales</taxon>
        <taxon>Pleosporineae</taxon>
        <taxon>Didymellaceae</taxon>
        <taxon>Macroventuria</taxon>
    </lineage>
</organism>
<sequence>MAASKHNPPPRYASNTPEALQGLPTYSPFGSGWPRMSGYQRHSDEVEQETAPLLGAGCASSGDPGEQVTGEPFSSSRSPSRRASIQKFDSLLHATSTSCSLTSWNTVYPPTSSTLSSLSMDDPLTSSSTTLVVPAPTPEEPSLLSRLFDFIRSLFRSVVDSFSSPRPPPSPLLPVASPPAAPPAPPAPPVPPSFEVDSGDLVQSSFDEDEEVIGMLPRGSP</sequence>
<reference evidence="1" key="1">
    <citation type="journal article" date="2020" name="Stud. Mycol.">
        <title>101 Dothideomycetes genomes: a test case for predicting lifestyles and emergence of pathogens.</title>
        <authorList>
            <person name="Haridas S."/>
            <person name="Albert R."/>
            <person name="Binder M."/>
            <person name="Bloem J."/>
            <person name="Labutti K."/>
            <person name="Salamov A."/>
            <person name="Andreopoulos B."/>
            <person name="Baker S."/>
            <person name="Barry K."/>
            <person name="Bills G."/>
            <person name="Bluhm B."/>
            <person name="Cannon C."/>
            <person name="Castanera R."/>
            <person name="Culley D."/>
            <person name="Daum C."/>
            <person name="Ezra D."/>
            <person name="Gonzalez J."/>
            <person name="Henrissat B."/>
            <person name="Kuo A."/>
            <person name="Liang C."/>
            <person name="Lipzen A."/>
            <person name="Lutzoni F."/>
            <person name="Magnuson J."/>
            <person name="Mondo S."/>
            <person name="Nolan M."/>
            <person name="Ohm R."/>
            <person name="Pangilinan J."/>
            <person name="Park H.-J."/>
            <person name="Ramirez L."/>
            <person name="Alfaro M."/>
            <person name="Sun H."/>
            <person name="Tritt A."/>
            <person name="Yoshinaga Y."/>
            <person name="Zwiers L.-H."/>
            <person name="Turgeon B."/>
            <person name="Goodwin S."/>
            <person name="Spatafora J."/>
            <person name="Crous P."/>
            <person name="Grigoriev I."/>
        </authorList>
    </citation>
    <scope>NUCLEOTIDE SEQUENCE</scope>
    <source>
        <strain evidence="1">CBS 525.71</strain>
    </source>
</reference>
<accession>A0ACB6RR85</accession>
<protein>
    <submittedName>
        <fullName evidence="1">Uncharacterized protein</fullName>
    </submittedName>
</protein>
<evidence type="ECO:0000313" key="1">
    <source>
        <dbReference type="EMBL" id="KAF2624406.1"/>
    </source>
</evidence>
<dbReference type="EMBL" id="MU006731">
    <property type="protein sequence ID" value="KAF2624406.1"/>
    <property type="molecule type" value="Genomic_DNA"/>
</dbReference>
<proteinExistence type="predicted"/>
<evidence type="ECO:0000313" key="2">
    <source>
        <dbReference type="Proteomes" id="UP000799754"/>
    </source>
</evidence>
<comment type="caution">
    <text evidence="1">The sequence shown here is derived from an EMBL/GenBank/DDBJ whole genome shotgun (WGS) entry which is preliminary data.</text>
</comment>
<dbReference type="Proteomes" id="UP000799754">
    <property type="component" value="Unassembled WGS sequence"/>
</dbReference>
<gene>
    <name evidence="1" type="ORF">BU25DRAFT_476648</name>
</gene>
<name>A0ACB6RR85_9PLEO</name>
<keyword evidence="2" id="KW-1185">Reference proteome</keyword>